<dbReference type="InterPro" id="IPR050678">
    <property type="entry name" value="DNA_Partitioning_ATPase"/>
</dbReference>
<proteinExistence type="predicted"/>
<dbReference type="SUPFAM" id="SSF52540">
    <property type="entry name" value="P-loop containing nucleoside triphosphate hydrolases"/>
    <property type="match status" value="1"/>
</dbReference>
<dbReference type="EMBL" id="JAAQPH010000006">
    <property type="protein sequence ID" value="NIA68841.1"/>
    <property type="molecule type" value="Genomic_DNA"/>
</dbReference>
<accession>A0A967EVL5</accession>
<dbReference type="PANTHER" id="PTHR13696:SF96">
    <property type="entry name" value="COBQ_COBB_MIND_PARA NUCLEOTIDE BINDING DOMAIN-CONTAINING PROTEIN"/>
    <property type="match status" value="1"/>
</dbReference>
<protein>
    <submittedName>
        <fullName evidence="2">ParA family protein</fullName>
    </submittedName>
</protein>
<name>A0A967EVL5_9PROT</name>
<evidence type="ECO:0000313" key="3">
    <source>
        <dbReference type="Proteomes" id="UP000761264"/>
    </source>
</evidence>
<feature type="domain" description="CobQ/CobB/MinD/ParA nucleotide binding" evidence="1">
    <location>
        <begin position="4"/>
        <end position="142"/>
    </location>
</feature>
<evidence type="ECO:0000313" key="2">
    <source>
        <dbReference type="EMBL" id="NIA68841.1"/>
    </source>
</evidence>
<sequence length="218" mass="23561">MITILVANPKGGCGKTTVATHIAAAFANAGLRTALADADKQGSSLGWMKQRPSEAGPIQPLDWRDSWGKPPKAIDRLIIDSPAAMKMGKIDDLLRMADVVVVPVLPSGFDVAATGDFLKKLETLKPIRKSRTAVAVVRNRVQLGTRSAGRLDSFMIGVGHKGVGRLRHRTIYTEIAAQGLSIFDLSGKQYEDLRDDWAPLLRYIENSDPGINAFAGSR</sequence>
<organism evidence="2 3">
    <name type="scientific">Pelagibius litoralis</name>
    <dbReference type="NCBI Taxonomy" id="374515"/>
    <lineage>
        <taxon>Bacteria</taxon>
        <taxon>Pseudomonadati</taxon>
        <taxon>Pseudomonadota</taxon>
        <taxon>Alphaproteobacteria</taxon>
        <taxon>Rhodospirillales</taxon>
        <taxon>Rhodovibrionaceae</taxon>
        <taxon>Pelagibius</taxon>
    </lineage>
</organism>
<dbReference type="PIRSF" id="PIRSF009320">
    <property type="entry name" value="Nuc_binding_HP_1000"/>
    <property type="match status" value="1"/>
</dbReference>
<dbReference type="Pfam" id="PF01656">
    <property type="entry name" value="CbiA"/>
    <property type="match status" value="1"/>
</dbReference>
<keyword evidence="3" id="KW-1185">Reference proteome</keyword>
<dbReference type="CDD" id="cd02042">
    <property type="entry name" value="ParAB_family"/>
    <property type="match status" value="1"/>
</dbReference>
<evidence type="ECO:0000259" key="1">
    <source>
        <dbReference type="Pfam" id="PF01656"/>
    </source>
</evidence>
<dbReference type="AlphaFoldDB" id="A0A967EVL5"/>
<dbReference type="Gene3D" id="3.40.50.300">
    <property type="entry name" value="P-loop containing nucleotide triphosphate hydrolases"/>
    <property type="match status" value="1"/>
</dbReference>
<dbReference type="InterPro" id="IPR002586">
    <property type="entry name" value="CobQ/CobB/MinD/ParA_Nub-bd_dom"/>
</dbReference>
<comment type="caution">
    <text evidence="2">The sequence shown here is derived from an EMBL/GenBank/DDBJ whole genome shotgun (WGS) entry which is preliminary data.</text>
</comment>
<reference evidence="2" key="1">
    <citation type="submission" date="2020-03" db="EMBL/GenBank/DDBJ databases">
        <title>Genome of Pelagibius litoralis DSM 21314T.</title>
        <authorList>
            <person name="Wang G."/>
        </authorList>
    </citation>
    <scope>NUCLEOTIDE SEQUENCE</scope>
    <source>
        <strain evidence="2">DSM 21314</strain>
    </source>
</reference>
<dbReference type="InterPro" id="IPR027417">
    <property type="entry name" value="P-loop_NTPase"/>
</dbReference>
<dbReference type="Proteomes" id="UP000761264">
    <property type="component" value="Unassembled WGS sequence"/>
</dbReference>
<gene>
    <name evidence="2" type="ORF">HBA54_09580</name>
</gene>
<dbReference type="PANTHER" id="PTHR13696">
    <property type="entry name" value="P-LOOP CONTAINING NUCLEOSIDE TRIPHOSPHATE HYDROLASE"/>
    <property type="match status" value="1"/>
</dbReference>
<dbReference type="RefSeq" id="WP_167223853.1">
    <property type="nucleotide sequence ID" value="NZ_JAAQPH010000006.1"/>
</dbReference>